<dbReference type="STRING" id="400772.RR49_00969"/>
<dbReference type="AlphaFoldDB" id="A0A0F0LYN6"/>
<dbReference type="PRINTS" id="PR00081">
    <property type="entry name" value="GDHRDH"/>
</dbReference>
<reference evidence="3 4" key="1">
    <citation type="submission" date="2015-02" db="EMBL/GenBank/DDBJ databases">
        <title>Draft genome sequences of ten Microbacterium spp. with emphasis on heavy metal contaminated environments.</title>
        <authorList>
            <person name="Corretto E."/>
        </authorList>
    </citation>
    <scope>NUCLEOTIDE SEQUENCE [LARGE SCALE GENOMIC DNA]</scope>
    <source>
        <strain evidence="3 4">DSM 18659</strain>
    </source>
</reference>
<dbReference type="FunFam" id="3.40.50.720:FF:000084">
    <property type="entry name" value="Short-chain dehydrogenase reductase"/>
    <property type="match status" value="1"/>
</dbReference>
<evidence type="ECO:0000313" key="4">
    <source>
        <dbReference type="Proteomes" id="UP000033451"/>
    </source>
</evidence>
<evidence type="ECO:0000256" key="1">
    <source>
        <dbReference type="ARBA" id="ARBA00006484"/>
    </source>
</evidence>
<accession>A0A0F0LYN6</accession>
<comment type="similarity">
    <text evidence="1">Belongs to the short-chain dehydrogenases/reductases (SDR) family.</text>
</comment>
<dbReference type="PROSITE" id="PS00061">
    <property type="entry name" value="ADH_SHORT"/>
    <property type="match status" value="1"/>
</dbReference>
<evidence type="ECO:0000313" key="3">
    <source>
        <dbReference type="EMBL" id="KJL37385.1"/>
    </source>
</evidence>
<dbReference type="EC" id="1.1.1.268" evidence="3"/>
<dbReference type="GO" id="GO:0050574">
    <property type="term" value="F:2-(R)-hydroxypropyl-CoM dehydrogenase activity"/>
    <property type="evidence" value="ECO:0007669"/>
    <property type="project" value="UniProtKB-EC"/>
</dbReference>
<dbReference type="PRINTS" id="PR00080">
    <property type="entry name" value="SDRFAMILY"/>
</dbReference>
<protein>
    <submittedName>
        <fullName evidence="3">2-(R)-hydroxypropyl-CoM dehydrogenase</fullName>
        <ecNumber evidence="3">1.1.1.268</ecNumber>
    </submittedName>
</protein>
<dbReference type="NCBIfam" id="NF005559">
    <property type="entry name" value="PRK07231.1"/>
    <property type="match status" value="1"/>
</dbReference>
<dbReference type="PANTHER" id="PTHR42760">
    <property type="entry name" value="SHORT-CHAIN DEHYDROGENASES/REDUCTASES FAMILY MEMBER"/>
    <property type="match status" value="1"/>
</dbReference>
<dbReference type="SUPFAM" id="SSF51735">
    <property type="entry name" value="NAD(P)-binding Rossmann-fold domains"/>
    <property type="match status" value="1"/>
</dbReference>
<dbReference type="InterPro" id="IPR020904">
    <property type="entry name" value="Sc_DH/Rdtase_CS"/>
</dbReference>
<keyword evidence="2 3" id="KW-0560">Oxidoreductase</keyword>
<keyword evidence="4" id="KW-1185">Reference proteome</keyword>
<dbReference type="EMBL" id="JYIY01000066">
    <property type="protein sequence ID" value="KJL37385.1"/>
    <property type="molecule type" value="Genomic_DNA"/>
</dbReference>
<dbReference type="InterPro" id="IPR002347">
    <property type="entry name" value="SDR_fam"/>
</dbReference>
<dbReference type="OrthoDB" id="7064009at2"/>
<dbReference type="Gene3D" id="3.40.50.720">
    <property type="entry name" value="NAD(P)-binding Rossmann-like Domain"/>
    <property type="match status" value="1"/>
</dbReference>
<dbReference type="Pfam" id="PF13561">
    <property type="entry name" value="adh_short_C2"/>
    <property type="match status" value="1"/>
</dbReference>
<proteinExistence type="inferred from homology"/>
<evidence type="ECO:0000256" key="2">
    <source>
        <dbReference type="ARBA" id="ARBA00023002"/>
    </source>
</evidence>
<dbReference type="RefSeq" id="WP_045246930.1">
    <property type="nucleotide sequence ID" value="NZ_JYIY01000066.1"/>
</dbReference>
<gene>
    <name evidence="3" type="primary">xecD</name>
    <name evidence="3" type="ORF">RR49_00969</name>
</gene>
<sequence>MNISLAPKVAIVTGAGAGIGEAIARALAEAGATVVVSDIDAGAAERVAASIPGSLAVAADVTDEAAVQNLIARTVETFGHLDVVVPNAGIAVTSPLAATSFEDWRKVLAVNLDGVFLTIRHALPALVSSGGGAIVNISSITSLRGSALIASYAAAKAAVTNLTATVAAEMRGYGIRANAVQPGFIDTTLVTSHQGDFEAALGLEPGGFDDLIAAKQTRYGTVEEVAAAVTFLASDASSWCNGSTLVLDGGFTSSLL</sequence>
<name>A0A0F0LYN6_9MICO</name>
<dbReference type="PATRIC" id="fig|400772.4.peg.995"/>
<organism evidence="3 4">
    <name type="scientific">Microbacterium ginsengisoli</name>
    <dbReference type="NCBI Taxonomy" id="400772"/>
    <lineage>
        <taxon>Bacteria</taxon>
        <taxon>Bacillati</taxon>
        <taxon>Actinomycetota</taxon>
        <taxon>Actinomycetes</taxon>
        <taxon>Micrococcales</taxon>
        <taxon>Microbacteriaceae</taxon>
        <taxon>Microbacterium</taxon>
    </lineage>
</organism>
<dbReference type="Proteomes" id="UP000033451">
    <property type="component" value="Unassembled WGS sequence"/>
</dbReference>
<dbReference type="PANTHER" id="PTHR42760:SF115">
    <property type="entry name" value="3-OXOACYL-[ACYL-CARRIER-PROTEIN] REDUCTASE FABG"/>
    <property type="match status" value="1"/>
</dbReference>
<dbReference type="InterPro" id="IPR036291">
    <property type="entry name" value="NAD(P)-bd_dom_sf"/>
</dbReference>
<comment type="caution">
    <text evidence="3">The sequence shown here is derived from an EMBL/GenBank/DDBJ whole genome shotgun (WGS) entry which is preliminary data.</text>
</comment>